<evidence type="ECO:0000313" key="2">
    <source>
        <dbReference type="Proteomes" id="UP001054945"/>
    </source>
</evidence>
<sequence length="129" mass="14694">MSIQVLDTSLKTTQNFIQRQMSHLMNFAKASNKFVLSTESRRSLKSSCSFYFFCCQIEEPVPGQKEKQIKDRLKFRPGTCFLKFRSRHVTNSFSSKSEAQGNFGHHSLHPIPSYPENSSFPFAFGGGKS</sequence>
<dbReference type="Proteomes" id="UP001054945">
    <property type="component" value="Unassembled WGS sequence"/>
</dbReference>
<dbReference type="AlphaFoldDB" id="A0AAV4R0P7"/>
<comment type="caution">
    <text evidence="1">The sequence shown here is derived from an EMBL/GenBank/DDBJ whole genome shotgun (WGS) entry which is preliminary data.</text>
</comment>
<organism evidence="1 2">
    <name type="scientific">Caerostris extrusa</name>
    <name type="common">Bark spider</name>
    <name type="synonym">Caerostris bankana</name>
    <dbReference type="NCBI Taxonomy" id="172846"/>
    <lineage>
        <taxon>Eukaryota</taxon>
        <taxon>Metazoa</taxon>
        <taxon>Ecdysozoa</taxon>
        <taxon>Arthropoda</taxon>
        <taxon>Chelicerata</taxon>
        <taxon>Arachnida</taxon>
        <taxon>Araneae</taxon>
        <taxon>Araneomorphae</taxon>
        <taxon>Entelegynae</taxon>
        <taxon>Araneoidea</taxon>
        <taxon>Araneidae</taxon>
        <taxon>Caerostris</taxon>
    </lineage>
</organism>
<protein>
    <submittedName>
        <fullName evidence="1">Uncharacterized protein</fullName>
    </submittedName>
</protein>
<keyword evidence="2" id="KW-1185">Reference proteome</keyword>
<name>A0AAV4R0P7_CAEEX</name>
<evidence type="ECO:0000313" key="1">
    <source>
        <dbReference type="EMBL" id="GIY13857.1"/>
    </source>
</evidence>
<proteinExistence type="predicted"/>
<accession>A0AAV4R0P7</accession>
<gene>
    <name evidence="1" type="ORF">CEXT_483151</name>
</gene>
<reference evidence="1 2" key="1">
    <citation type="submission" date="2021-06" db="EMBL/GenBank/DDBJ databases">
        <title>Caerostris extrusa draft genome.</title>
        <authorList>
            <person name="Kono N."/>
            <person name="Arakawa K."/>
        </authorList>
    </citation>
    <scope>NUCLEOTIDE SEQUENCE [LARGE SCALE GENOMIC DNA]</scope>
</reference>
<dbReference type="EMBL" id="BPLR01007008">
    <property type="protein sequence ID" value="GIY13857.1"/>
    <property type="molecule type" value="Genomic_DNA"/>
</dbReference>